<sequence length="496" mass="54716">MLHRNLKHYLILIILIQSFSVIVYGQNFIPEPRVGITSVFVDNKIYYMGGANPTKAPSEQDPESDIFYLNVNPDDKENFLSWVDLKVKLTQLNGHAANVGGINQDSIFVIGGVHLDGKDNINYLFKFDTKTLELSTPLIQGKAPPTRVSQKAVSYEGKIYLYGGRTYTPPGSALIYVDQFDILDTINLNWQVGSMVNSPGALSGYTATLFNGVIYYIGGRSGLNTFSPMTNIYQYDIVGDKWTLKKATIADIDAVPGSRGAHTAILFDDKIYVYGGSYFNADTAYEIPAKETFIMLDPVTLVWSIPPYNSTNVPKLAYHTASIKGALMILVFGLHKDLPDTADQSNNSTYYFYLSQQIIGWDSEPLGVNPTKPTTSVVTKPPDTPTETATPSPQNTLSKTVIVGVSVGSVLVVLTIFVACSLAYKRIKRNQTKALRESSYPDAQGAFNGVDLQISPDGDKHSSTYLQQYPPVYQQFAPQQPQHLVTRMSSPPIQQN</sequence>
<dbReference type="AlphaFoldDB" id="A0A2Z6RPY7"/>
<evidence type="ECO:0000313" key="4">
    <source>
        <dbReference type="EMBL" id="GBC04956.1"/>
    </source>
</evidence>
<gene>
    <name evidence="5" type="ORF">RCL2_000616400</name>
    <name evidence="4" type="ORF">RclHR1_05970013</name>
</gene>
<organism evidence="4 6">
    <name type="scientific">Rhizophagus clarus</name>
    <dbReference type="NCBI Taxonomy" id="94130"/>
    <lineage>
        <taxon>Eukaryota</taxon>
        <taxon>Fungi</taxon>
        <taxon>Fungi incertae sedis</taxon>
        <taxon>Mucoromycota</taxon>
        <taxon>Glomeromycotina</taxon>
        <taxon>Glomeromycetes</taxon>
        <taxon>Glomerales</taxon>
        <taxon>Glomeraceae</taxon>
        <taxon>Rhizophagus</taxon>
    </lineage>
</organism>
<keyword evidence="2" id="KW-1133">Transmembrane helix</keyword>
<dbReference type="SUPFAM" id="SSF117281">
    <property type="entry name" value="Kelch motif"/>
    <property type="match status" value="1"/>
</dbReference>
<dbReference type="Proteomes" id="UP000615446">
    <property type="component" value="Unassembled WGS sequence"/>
</dbReference>
<dbReference type="Proteomes" id="UP000247702">
    <property type="component" value="Unassembled WGS sequence"/>
</dbReference>
<feature type="region of interest" description="Disordered" evidence="1">
    <location>
        <begin position="371"/>
        <end position="395"/>
    </location>
</feature>
<proteinExistence type="predicted"/>
<keyword evidence="2" id="KW-0472">Membrane</keyword>
<evidence type="ECO:0008006" key="7">
    <source>
        <dbReference type="Google" id="ProtNLM"/>
    </source>
</evidence>
<dbReference type="OrthoDB" id="432528at2759"/>
<comment type="caution">
    <text evidence="4">The sequence shown here is derived from an EMBL/GenBank/DDBJ whole genome shotgun (WGS) entry which is preliminary data.</text>
</comment>
<dbReference type="EMBL" id="BLAL01000040">
    <property type="protein sequence ID" value="GES78854.1"/>
    <property type="molecule type" value="Genomic_DNA"/>
</dbReference>
<dbReference type="EMBL" id="BEXD01003978">
    <property type="protein sequence ID" value="GBC04956.1"/>
    <property type="molecule type" value="Genomic_DNA"/>
</dbReference>
<reference evidence="4 6" key="1">
    <citation type="submission" date="2017-11" db="EMBL/GenBank/DDBJ databases">
        <title>The genome of Rhizophagus clarus HR1 reveals common genetic basis of auxotrophy among arbuscular mycorrhizal fungi.</title>
        <authorList>
            <person name="Kobayashi Y."/>
        </authorList>
    </citation>
    <scope>NUCLEOTIDE SEQUENCE [LARGE SCALE GENOMIC DNA]</scope>
    <source>
        <strain evidence="4 6">HR1</strain>
    </source>
</reference>
<keyword evidence="2" id="KW-0812">Transmembrane</keyword>
<protein>
    <recommendedName>
        <fullName evidence="7">Galactose oxidase</fullName>
    </recommendedName>
</protein>
<dbReference type="InterPro" id="IPR015915">
    <property type="entry name" value="Kelch-typ_b-propeller"/>
</dbReference>
<feature type="compositionally biased region" description="Low complexity" evidence="1">
    <location>
        <begin position="371"/>
        <end position="381"/>
    </location>
</feature>
<dbReference type="Gene3D" id="2.120.10.80">
    <property type="entry name" value="Kelch-type beta propeller"/>
    <property type="match status" value="2"/>
</dbReference>
<accession>A0A2Z6RPY7</accession>
<reference evidence="5" key="2">
    <citation type="submission" date="2019-10" db="EMBL/GenBank/DDBJ databases">
        <title>Conservation and host-specific expression of non-tandemly repeated heterogenous ribosome RNA gene in arbuscular mycorrhizal fungi.</title>
        <authorList>
            <person name="Maeda T."/>
            <person name="Kobayashi Y."/>
            <person name="Nakagawa T."/>
            <person name="Ezawa T."/>
            <person name="Yamaguchi K."/>
            <person name="Bino T."/>
            <person name="Nishimoto Y."/>
            <person name="Shigenobu S."/>
            <person name="Kawaguchi M."/>
        </authorList>
    </citation>
    <scope>NUCLEOTIDE SEQUENCE</scope>
    <source>
        <strain evidence="5">HR1</strain>
    </source>
</reference>
<keyword evidence="3" id="KW-0732">Signal</keyword>
<evidence type="ECO:0000256" key="3">
    <source>
        <dbReference type="SAM" id="SignalP"/>
    </source>
</evidence>
<keyword evidence="6" id="KW-1185">Reference proteome</keyword>
<feature type="signal peptide" evidence="3">
    <location>
        <begin position="1"/>
        <end position="25"/>
    </location>
</feature>
<feature type="transmembrane region" description="Helical" evidence="2">
    <location>
        <begin position="401"/>
        <end position="424"/>
    </location>
</feature>
<dbReference type="Pfam" id="PF24681">
    <property type="entry name" value="Kelch_KLHDC2_KLHL20_DRC7"/>
    <property type="match status" value="1"/>
</dbReference>
<evidence type="ECO:0000256" key="1">
    <source>
        <dbReference type="SAM" id="MobiDB-lite"/>
    </source>
</evidence>
<evidence type="ECO:0000313" key="6">
    <source>
        <dbReference type="Proteomes" id="UP000247702"/>
    </source>
</evidence>
<evidence type="ECO:0000256" key="2">
    <source>
        <dbReference type="SAM" id="Phobius"/>
    </source>
</evidence>
<name>A0A2Z6RPY7_9GLOM</name>
<feature type="chain" id="PRO_5036060158" description="Galactose oxidase" evidence="3">
    <location>
        <begin position="26"/>
        <end position="496"/>
    </location>
</feature>
<dbReference type="PANTHER" id="PTHR23244">
    <property type="entry name" value="KELCH REPEAT DOMAIN"/>
    <property type="match status" value="1"/>
</dbReference>
<evidence type="ECO:0000313" key="5">
    <source>
        <dbReference type="EMBL" id="GES78854.1"/>
    </source>
</evidence>